<evidence type="ECO:0000256" key="4">
    <source>
        <dbReference type="SAM" id="MobiDB-lite"/>
    </source>
</evidence>
<dbReference type="Gene3D" id="3.90.220.20">
    <property type="entry name" value="DNA methylase specificity domains"/>
    <property type="match status" value="2"/>
</dbReference>
<keyword evidence="3" id="KW-0238">DNA-binding</keyword>
<dbReference type="InterPro" id="IPR044946">
    <property type="entry name" value="Restrct_endonuc_typeI_TRD_sf"/>
</dbReference>
<accession>A0ABU3PIQ8</accession>
<comment type="similarity">
    <text evidence="1">Belongs to the type-I restriction system S methylase family.</text>
</comment>
<dbReference type="CDD" id="cd17253">
    <property type="entry name" value="RMtype1_S_Eco933I-TRD2-CR2_like"/>
    <property type="match status" value="1"/>
</dbReference>
<keyword evidence="7" id="KW-1185">Reference proteome</keyword>
<feature type="compositionally biased region" description="Polar residues" evidence="4">
    <location>
        <begin position="424"/>
        <end position="436"/>
    </location>
</feature>
<dbReference type="RefSeq" id="WP_315653224.1">
    <property type="nucleotide sequence ID" value="NZ_JAVXZY010000014.1"/>
</dbReference>
<evidence type="ECO:0000259" key="5">
    <source>
        <dbReference type="Pfam" id="PF01420"/>
    </source>
</evidence>
<dbReference type="SUPFAM" id="SSF116734">
    <property type="entry name" value="DNA methylase specificity domain"/>
    <property type="match status" value="2"/>
</dbReference>
<evidence type="ECO:0000313" key="7">
    <source>
        <dbReference type="Proteomes" id="UP001246372"/>
    </source>
</evidence>
<comment type="caution">
    <text evidence="6">The sequence shown here is derived from an EMBL/GenBank/DDBJ whole genome shotgun (WGS) entry which is preliminary data.</text>
</comment>
<evidence type="ECO:0000256" key="2">
    <source>
        <dbReference type="ARBA" id="ARBA00022747"/>
    </source>
</evidence>
<evidence type="ECO:0000256" key="1">
    <source>
        <dbReference type="ARBA" id="ARBA00010923"/>
    </source>
</evidence>
<dbReference type="CDD" id="cd17246">
    <property type="entry name" value="RMtype1_S_SonII-TRD2-CR2_like"/>
    <property type="match status" value="1"/>
</dbReference>
<keyword evidence="2" id="KW-0680">Restriction system</keyword>
<dbReference type="EMBL" id="JAVXZY010000014">
    <property type="protein sequence ID" value="MDT9002330.1"/>
    <property type="molecule type" value="Genomic_DNA"/>
</dbReference>
<keyword evidence="6" id="KW-0378">Hydrolase</keyword>
<proteinExistence type="inferred from homology"/>
<dbReference type="InterPro" id="IPR000055">
    <property type="entry name" value="Restrct_endonuc_typeI_TRD"/>
</dbReference>
<feature type="domain" description="Type I restriction modification DNA specificity" evidence="5">
    <location>
        <begin position="180"/>
        <end position="349"/>
    </location>
</feature>
<dbReference type="Proteomes" id="UP001246372">
    <property type="component" value="Unassembled WGS sequence"/>
</dbReference>
<evidence type="ECO:0000256" key="3">
    <source>
        <dbReference type="ARBA" id="ARBA00023125"/>
    </source>
</evidence>
<dbReference type="EC" id="3.1.21.-" evidence="6"/>
<name>A0ABU3PIQ8_9BURK</name>
<dbReference type="Pfam" id="PF01420">
    <property type="entry name" value="Methylase_S"/>
    <property type="match status" value="2"/>
</dbReference>
<dbReference type="GO" id="GO:0016787">
    <property type="term" value="F:hydrolase activity"/>
    <property type="evidence" value="ECO:0007669"/>
    <property type="project" value="UniProtKB-KW"/>
</dbReference>
<feature type="domain" description="Type I restriction modification DNA specificity" evidence="5">
    <location>
        <begin position="6"/>
        <end position="140"/>
    </location>
</feature>
<sequence length="503" mass="55771">MPMLSARNINNGLIHFDNYRFISQADFDLENKRTQVEANDLLLTIVGTIGRVAVVPKDAPPFALQRSVAVLRPMQGVSTRYLAYALASPNVQQHFLDTAKGTAQKGIYLKALGALELLIAPPAEQTRIADHLDTLLARIKACNDHLDAIPGLLKRFRQAVLDAATLGNLTADWREVNCSEPWTPVSLRDIAQVIGGVTKDSKKQSVADEEVPYLRVANVQRGYLDLAEIKTIRVPKAKLESLLLQPGDILFNEGGDLDKLGRGWIWEGQITRCTFQNHVFRARLLDPRNEPKFISWWGNSRGLDYFIRSGKQTTNLASINKTMLEALPISLPSPEEQKEIVRCVETLFGIADRIEVRYLAAKSLANRLAPQSLAKAFRGDLLPQDPNDEPASALLARLAEERNQASAAPKARKARAPRAERALPSTSFPSQAMPNKSRQDEDVKGQPYLAGHLRRLGQPVDAKTLYEASELPVADFYKQLAWEIAEGHVKDADPLLEPARHAA</sequence>
<dbReference type="PANTHER" id="PTHR43140:SF1">
    <property type="entry name" value="TYPE I RESTRICTION ENZYME ECOKI SPECIFICITY SUBUNIT"/>
    <property type="match status" value="1"/>
</dbReference>
<evidence type="ECO:0000313" key="6">
    <source>
        <dbReference type="EMBL" id="MDT9002330.1"/>
    </source>
</evidence>
<dbReference type="GO" id="GO:0004519">
    <property type="term" value="F:endonuclease activity"/>
    <property type="evidence" value="ECO:0007669"/>
    <property type="project" value="UniProtKB-KW"/>
</dbReference>
<organism evidence="6 7">
    <name type="scientific">Roseateles aquae</name>
    <dbReference type="NCBI Taxonomy" id="3077235"/>
    <lineage>
        <taxon>Bacteria</taxon>
        <taxon>Pseudomonadati</taxon>
        <taxon>Pseudomonadota</taxon>
        <taxon>Betaproteobacteria</taxon>
        <taxon>Burkholderiales</taxon>
        <taxon>Sphaerotilaceae</taxon>
        <taxon>Roseateles</taxon>
    </lineage>
</organism>
<keyword evidence="6" id="KW-0255">Endonuclease</keyword>
<keyword evidence="6" id="KW-0540">Nuclease</keyword>
<dbReference type="PANTHER" id="PTHR43140">
    <property type="entry name" value="TYPE-1 RESTRICTION ENZYME ECOKI SPECIFICITY PROTEIN"/>
    <property type="match status" value="1"/>
</dbReference>
<feature type="region of interest" description="Disordered" evidence="4">
    <location>
        <begin position="402"/>
        <end position="442"/>
    </location>
</feature>
<reference evidence="6" key="1">
    <citation type="submission" date="2023-09" db="EMBL/GenBank/DDBJ databases">
        <title>Paucibacter sp. APW11 Genome sequencing and assembly.</title>
        <authorList>
            <person name="Kim I."/>
        </authorList>
    </citation>
    <scope>NUCLEOTIDE SEQUENCE</scope>
    <source>
        <strain evidence="6">APW11</strain>
    </source>
</reference>
<protein>
    <submittedName>
        <fullName evidence="6">Restriction endonuclease subunit S</fullName>
        <ecNumber evidence="6">3.1.21.-</ecNumber>
    </submittedName>
</protein>
<gene>
    <name evidence="6" type="ORF">RQP53_23820</name>
</gene>
<dbReference type="InterPro" id="IPR051212">
    <property type="entry name" value="Type-I_RE_S_subunit"/>
</dbReference>